<dbReference type="Pfam" id="PF18902">
    <property type="entry name" value="DUF5658"/>
    <property type="match status" value="1"/>
</dbReference>
<dbReference type="InterPro" id="IPR043717">
    <property type="entry name" value="DUF5658"/>
</dbReference>
<dbReference type="EMBL" id="AP017928">
    <property type="protein sequence ID" value="BBA36772.1"/>
    <property type="molecule type" value="Genomic_DNA"/>
</dbReference>
<dbReference type="AlphaFoldDB" id="A0A250KYV6"/>
<keyword evidence="1" id="KW-0812">Transmembrane</keyword>
<sequence length="100" mass="11148">MYAILIILFGLLQVADGIVTYLGLSFTSVEEVNPILNLCAELIGLGYSIFLIKAVGLTFIAFLFLDRHKMKSRWIKATLTSAVAFYSWVVTNNVILVFDV</sequence>
<keyword evidence="1" id="KW-0472">Membrane</keyword>
<dbReference type="OrthoDB" id="5568639at2"/>
<organism evidence="3 4">
    <name type="scientific">Methylocaldum marinum</name>
    <dbReference type="NCBI Taxonomy" id="1432792"/>
    <lineage>
        <taxon>Bacteria</taxon>
        <taxon>Pseudomonadati</taxon>
        <taxon>Pseudomonadota</taxon>
        <taxon>Gammaproteobacteria</taxon>
        <taxon>Methylococcales</taxon>
        <taxon>Methylococcaceae</taxon>
        <taxon>Methylocaldum</taxon>
    </lineage>
</organism>
<keyword evidence="1" id="KW-1133">Transmembrane helix</keyword>
<name>A0A250KYV6_9GAMM</name>
<evidence type="ECO:0000259" key="2">
    <source>
        <dbReference type="Pfam" id="PF18902"/>
    </source>
</evidence>
<proteinExistence type="predicted"/>
<reference evidence="3 4" key="1">
    <citation type="submission" date="2016-12" db="EMBL/GenBank/DDBJ databases">
        <title>Genome sequencing of Methylocaldum marinum.</title>
        <authorList>
            <person name="Takeuchi M."/>
            <person name="Kamagata Y."/>
            <person name="Hiraoka S."/>
            <person name="Oshima K."/>
            <person name="Hattori M."/>
            <person name="Iwasaki W."/>
        </authorList>
    </citation>
    <scope>NUCLEOTIDE SEQUENCE [LARGE SCALE GENOMIC DNA]</scope>
    <source>
        <strain evidence="3 4">S8</strain>
    </source>
</reference>
<dbReference type="RefSeq" id="WP_119631890.1">
    <property type="nucleotide sequence ID" value="NZ_AP017928.1"/>
</dbReference>
<dbReference type="KEGG" id="mmai:sS8_4849"/>
<keyword evidence="4" id="KW-1185">Reference proteome</keyword>
<dbReference type="Proteomes" id="UP000266313">
    <property type="component" value="Chromosome"/>
</dbReference>
<feature type="domain" description="DUF5658" evidence="2">
    <location>
        <begin position="7"/>
        <end position="98"/>
    </location>
</feature>
<feature type="transmembrane region" description="Helical" evidence="1">
    <location>
        <begin position="77"/>
        <end position="98"/>
    </location>
</feature>
<feature type="transmembrane region" description="Helical" evidence="1">
    <location>
        <begin position="41"/>
        <end position="65"/>
    </location>
</feature>
<protein>
    <recommendedName>
        <fullName evidence="2">DUF5658 domain-containing protein</fullName>
    </recommendedName>
</protein>
<accession>A0A250KYV6</accession>
<gene>
    <name evidence="3" type="ORF">sS8_4849</name>
</gene>
<evidence type="ECO:0000313" key="3">
    <source>
        <dbReference type="EMBL" id="BBA36772.1"/>
    </source>
</evidence>
<evidence type="ECO:0000256" key="1">
    <source>
        <dbReference type="SAM" id="Phobius"/>
    </source>
</evidence>
<evidence type="ECO:0000313" key="4">
    <source>
        <dbReference type="Proteomes" id="UP000266313"/>
    </source>
</evidence>